<feature type="binding site" evidence="7">
    <location>
        <position position="51"/>
    </location>
    <ligand>
        <name>NADP(+)</name>
        <dbReference type="ChEBI" id="CHEBI:58349"/>
    </ligand>
</feature>
<dbReference type="AlphaFoldDB" id="A0A1T4M2W1"/>
<comment type="caution">
    <text evidence="7">Lacks conserved residue(s) required for the propagation of feature annotation.</text>
</comment>
<proteinExistence type="inferred from homology"/>
<keyword evidence="9" id="KW-1185">Reference proteome</keyword>
<keyword evidence="6 7" id="KW-0456">Lyase</keyword>
<evidence type="ECO:0000256" key="4">
    <source>
        <dbReference type="ARBA" id="ARBA00022605"/>
    </source>
</evidence>
<dbReference type="HAMAP" id="MF_00300">
    <property type="entry name" value="Chorismate_synth"/>
    <property type="match status" value="1"/>
</dbReference>
<feature type="binding site" evidence="7">
    <location>
        <begin position="273"/>
        <end position="277"/>
    </location>
    <ligand>
        <name>FMN</name>
        <dbReference type="ChEBI" id="CHEBI:58210"/>
    </ligand>
</feature>
<dbReference type="Pfam" id="PF01264">
    <property type="entry name" value="Chorismate_synt"/>
    <property type="match status" value="1"/>
</dbReference>
<keyword evidence="7" id="KW-0288">FMN</keyword>
<dbReference type="Proteomes" id="UP000191153">
    <property type="component" value="Unassembled WGS sequence"/>
</dbReference>
<comment type="function">
    <text evidence="7">Catalyzes the anti-1,4-elimination of the C-3 phosphate and the C-6 proR hydrogen from 5-enolpyruvylshikimate-3-phosphate (EPSP) to yield chorismate, which is the branch point compound that serves as the starting substrate for the three terminal pathways of aromatic amino acid biosynthesis. This reaction introduces a second double bond into the aromatic ring system.</text>
</comment>
<dbReference type="PIRSF" id="PIRSF001456">
    <property type="entry name" value="Chorismate_synth"/>
    <property type="match status" value="1"/>
</dbReference>
<gene>
    <name evidence="7" type="primary">aroC</name>
    <name evidence="8" type="ORF">SAMN02745174_01078</name>
</gene>
<comment type="catalytic activity">
    <reaction evidence="7">
        <text>5-O-(1-carboxyvinyl)-3-phosphoshikimate = chorismate + phosphate</text>
        <dbReference type="Rhea" id="RHEA:21020"/>
        <dbReference type="ChEBI" id="CHEBI:29748"/>
        <dbReference type="ChEBI" id="CHEBI:43474"/>
        <dbReference type="ChEBI" id="CHEBI:57701"/>
        <dbReference type="EC" id="4.2.3.5"/>
    </reaction>
</comment>
<dbReference type="GO" id="GO:0004107">
    <property type="term" value="F:chorismate synthase activity"/>
    <property type="evidence" value="ECO:0007669"/>
    <property type="project" value="UniProtKB-UniRule"/>
</dbReference>
<dbReference type="PROSITE" id="PS00789">
    <property type="entry name" value="CHORISMATE_SYNTHASE_3"/>
    <property type="match status" value="1"/>
</dbReference>
<feature type="binding site" evidence="7">
    <location>
        <position position="258"/>
    </location>
    <ligand>
        <name>FMN</name>
        <dbReference type="ChEBI" id="CHEBI:58210"/>
    </ligand>
</feature>
<dbReference type="EMBL" id="FUWX01000007">
    <property type="protein sequence ID" value="SJZ61225.1"/>
    <property type="molecule type" value="Genomic_DNA"/>
</dbReference>
<dbReference type="GO" id="GO:0009073">
    <property type="term" value="P:aromatic amino acid family biosynthetic process"/>
    <property type="evidence" value="ECO:0007669"/>
    <property type="project" value="UniProtKB-KW"/>
</dbReference>
<keyword evidence="7" id="KW-0274">FAD</keyword>
<name>A0A1T4M2W1_9FUSO</name>
<dbReference type="GO" id="GO:0010181">
    <property type="term" value="F:FMN binding"/>
    <property type="evidence" value="ECO:0007669"/>
    <property type="project" value="TreeGrafter"/>
</dbReference>
<dbReference type="RefSeq" id="WP_078693578.1">
    <property type="nucleotide sequence ID" value="NZ_FUWX01000007.1"/>
</dbReference>
<evidence type="ECO:0000256" key="6">
    <source>
        <dbReference type="ARBA" id="ARBA00023239"/>
    </source>
</evidence>
<evidence type="ECO:0000313" key="8">
    <source>
        <dbReference type="EMBL" id="SJZ61225.1"/>
    </source>
</evidence>
<feature type="binding site" evidence="7">
    <location>
        <begin position="123"/>
        <end position="125"/>
    </location>
    <ligand>
        <name>FMN</name>
        <dbReference type="ChEBI" id="CHEBI:58210"/>
    </ligand>
</feature>
<sequence length="331" mass="35890">MNTLGNIFRISIYGESHGEGVGVLIDGIPAGIALNVDDFLEDLSKRKPGAKGTTKRIESDYPHILSGIYNGYTTGAPMNIFFKNENKNSRVYMDFQSHPRPGHADFTATEKYKGFNDLRGGGHFSGRLTLGLVAGGVLGRKILGDVRVKAKLITLGTMEVGDNLEEINDYLQEISLLGDSLGGIIQCEVENLPIGLGEPFFDSIESKLAHGLFSVPGLKGVEFGAGFLGTTLKGSEYNDNFINPKGTTDTNNNGGINGGISNGNKIVFRVAIKPTASIFMEQKTFNFKEEKLMPLKIEGRHDVAFVLRVPVVIEAVTNIVLADLLLQNINR</sequence>
<evidence type="ECO:0000313" key="9">
    <source>
        <dbReference type="Proteomes" id="UP000191153"/>
    </source>
</evidence>
<dbReference type="PROSITE" id="PS00787">
    <property type="entry name" value="CHORISMATE_SYNTHASE_1"/>
    <property type="match status" value="1"/>
</dbReference>
<comment type="pathway">
    <text evidence="1 7">Metabolic intermediate biosynthesis; chorismate biosynthesis; chorismate from D-erythrose 4-phosphate and phosphoenolpyruvate: step 7/7.</text>
</comment>
<evidence type="ECO:0000256" key="7">
    <source>
        <dbReference type="HAMAP-Rule" id="MF_00300"/>
    </source>
</evidence>
<evidence type="ECO:0000256" key="5">
    <source>
        <dbReference type="ARBA" id="ARBA00023141"/>
    </source>
</evidence>
<feature type="binding site" evidence="7">
    <location>
        <position position="300"/>
    </location>
    <ligand>
        <name>FMN</name>
        <dbReference type="ChEBI" id="CHEBI:58210"/>
    </ligand>
</feature>
<dbReference type="CDD" id="cd07304">
    <property type="entry name" value="Chorismate_synthase"/>
    <property type="match status" value="1"/>
</dbReference>
<comment type="subunit">
    <text evidence="7">Homotetramer.</text>
</comment>
<evidence type="ECO:0000256" key="1">
    <source>
        <dbReference type="ARBA" id="ARBA00005044"/>
    </source>
</evidence>
<evidence type="ECO:0000256" key="3">
    <source>
        <dbReference type="ARBA" id="ARBA00013036"/>
    </source>
</evidence>
<dbReference type="STRING" id="180163.SAMN02745174_01078"/>
<evidence type="ECO:0000256" key="2">
    <source>
        <dbReference type="ARBA" id="ARBA00008014"/>
    </source>
</evidence>
<accession>A0A1T4M2W1</accession>
<comment type="cofactor">
    <cofactor evidence="7">
        <name>FMNH2</name>
        <dbReference type="ChEBI" id="CHEBI:57618"/>
    </cofactor>
    <text evidence="7">Reduced FMN (FMNH(2)).</text>
</comment>
<dbReference type="InterPro" id="IPR035904">
    <property type="entry name" value="Chorismate_synth_AroC_sf"/>
</dbReference>
<dbReference type="InterPro" id="IPR000453">
    <property type="entry name" value="Chorismate_synth"/>
</dbReference>
<dbReference type="Gene3D" id="3.60.150.10">
    <property type="entry name" value="Chorismate synthase AroC"/>
    <property type="match status" value="2"/>
</dbReference>
<comment type="similarity">
    <text evidence="2 7">Belongs to the chorismate synthase family.</text>
</comment>
<organism evidence="8 9">
    <name type="scientific">Cetobacterium ceti</name>
    <dbReference type="NCBI Taxonomy" id="180163"/>
    <lineage>
        <taxon>Bacteria</taxon>
        <taxon>Fusobacteriati</taxon>
        <taxon>Fusobacteriota</taxon>
        <taxon>Fusobacteriia</taxon>
        <taxon>Fusobacteriales</taxon>
        <taxon>Fusobacteriaceae</taxon>
        <taxon>Cetobacterium</taxon>
    </lineage>
</organism>
<keyword evidence="7" id="KW-0521">NADP</keyword>
<dbReference type="GO" id="GO:0009423">
    <property type="term" value="P:chorismate biosynthetic process"/>
    <property type="evidence" value="ECO:0007669"/>
    <property type="project" value="UniProtKB-UniRule"/>
</dbReference>
<dbReference type="PROSITE" id="PS00788">
    <property type="entry name" value="CHORISMATE_SYNTHASE_2"/>
    <property type="match status" value="1"/>
</dbReference>
<dbReference type="EC" id="4.2.3.5" evidence="3 7"/>
<dbReference type="OrthoDB" id="9771806at2"/>
<reference evidence="8 9" key="1">
    <citation type="submission" date="2017-02" db="EMBL/GenBank/DDBJ databases">
        <authorList>
            <person name="Peterson S.W."/>
        </authorList>
    </citation>
    <scope>NUCLEOTIDE SEQUENCE [LARGE SCALE GENOMIC DNA]</scope>
    <source>
        <strain evidence="8 9">ATCC 700028</strain>
    </source>
</reference>
<dbReference type="PANTHER" id="PTHR21085:SF0">
    <property type="entry name" value="CHORISMATE SYNTHASE"/>
    <property type="match status" value="1"/>
</dbReference>
<dbReference type="InterPro" id="IPR020541">
    <property type="entry name" value="Chorismate_synthase_CS"/>
</dbReference>
<dbReference type="GO" id="GO:0005829">
    <property type="term" value="C:cytosol"/>
    <property type="evidence" value="ECO:0007669"/>
    <property type="project" value="TreeGrafter"/>
</dbReference>
<dbReference type="SUPFAM" id="SSF103263">
    <property type="entry name" value="Chorismate synthase, AroC"/>
    <property type="match status" value="1"/>
</dbReference>
<dbReference type="UniPathway" id="UPA00053">
    <property type="reaction ID" value="UER00090"/>
</dbReference>
<dbReference type="GO" id="GO:0008652">
    <property type="term" value="P:amino acid biosynthetic process"/>
    <property type="evidence" value="ECO:0007669"/>
    <property type="project" value="UniProtKB-KW"/>
</dbReference>
<keyword evidence="4 7" id="KW-0028">Amino-acid biosynthesis</keyword>
<feature type="binding site" evidence="7">
    <location>
        <position position="46"/>
    </location>
    <ligand>
        <name>NADP(+)</name>
        <dbReference type="ChEBI" id="CHEBI:58349"/>
    </ligand>
</feature>
<keyword evidence="7" id="KW-0285">Flavoprotein</keyword>
<keyword evidence="5 7" id="KW-0057">Aromatic amino acid biosynthesis</keyword>
<dbReference type="PANTHER" id="PTHR21085">
    <property type="entry name" value="CHORISMATE SYNTHASE"/>
    <property type="match status" value="1"/>
</dbReference>
<protein>
    <recommendedName>
        <fullName evidence="3 7">Chorismate synthase</fullName>
        <shortName evidence="7">CS</shortName>
        <ecNumber evidence="3 7">4.2.3.5</ecNumber>
    </recommendedName>
    <alternativeName>
        <fullName evidence="7">5-enolpyruvylshikimate-3-phosphate phospholyase</fullName>
    </alternativeName>
</protein>